<dbReference type="InterPro" id="IPR018062">
    <property type="entry name" value="HTH_AraC-typ_CS"/>
</dbReference>
<protein>
    <submittedName>
        <fullName evidence="6">AraC family transcriptional regulator</fullName>
    </submittedName>
</protein>
<evidence type="ECO:0000256" key="3">
    <source>
        <dbReference type="ARBA" id="ARBA00023163"/>
    </source>
</evidence>
<dbReference type="PROSITE" id="PS00041">
    <property type="entry name" value="HTH_ARAC_FAMILY_1"/>
    <property type="match status" value="1"/>
</dbReference>
<accession>A0ABV9U5R6</accession>
<sequence>MSPTAAAPPSPSGPQPYSPPLSRYRRVVSSSAEVLHDRVEPYAVGHDLQLREPGAPLDGMVNAVGVGEVNLVWVRYGGGGVIVDTPPVEAEFAMCAPQAPMDVEYRRSGRKETADGLLVLSRDEGMRMSPHPWRGCLVMATSTARLTRHLAAFLGRPDQPALEIHPDDGEPVMPAPLVARTWRHVCHILDEIAAAGPPHPLLARALEESLLNAVLLGLPHGATGALAQPPRGRRRHHLAAFIEDWVRAHHREPIGVTDIAAAAGIGVRQLQAVCRAEWGVTPVQFLRDVRLDHARAALLAAEPKPGVVAAVATSAGYLHKSRFATHYKERFGESPSETLRKR</sequence>
<feature type="region of interest" description="Disordered" evidence="4">
    <location>
        <begin position="1"/>
        <end position="21"/>
    </location>
</feature>
<evidence type="ECO:0000256" key="4">
    <source>
        <dbReference type="SAM" id="MobiDB-lite"/>
    </source>
</evidence>
<dbReference type="InterPro" id="IPR050204">
    <property type="entry name" value="AraC_XylS_family_regulators"/>
</dbReference>
<gene>
    <name evidence="6" type="ORF">ACFPCY_31430</name>
</gene>
<keyword evidence="7" id="KW-1185">Reference proteome</keyword>
<keyword evidence="1" id="KW-0805">Transcription regulation</keyword>
<keyword evidence="3" id="KW-0804">Transcription</keyword>
<comment type="caution">
    <text evidence="6">The sequence shown here is derived from an EMBL/GenBank/DDBJ whole genome shotgun (WGS) entry which is preliminary data.</text>
</comment>
<organism evidence="6 7">
    <name type="scientific">Actinomadura gamaensis</name>
    <dbReference type="NCBI Taxonomy" id="1763541"/>
    <lineage>
        <taxon>Bacteria</taxon>
        <taxon>Bacillati</taxon>
        <taxon>Actinomycetota</taxon>
        <taxon>Actinomycetes</taxon>
        <taxon>Streptosporangiales</taxon>
        <taxon>Thermomonosporaceae</taxon>
        <taxon>Actinomadura</taxon>
    </lineage>
</organism>
<dbReference type="Proteomes" id="UP001595872">
    <property type="component" value="Unassembled WGS sequence"/>
</dbReference>
<evidence type="ECO:0000313" key="7">
    <source>
        <dbReference type="Proteomes" id="UP001595872"/>
    </source>
</evidence>
<dbReference type="InterPro" id="IPR035418">
    <property type="entry name" value="AraC-bd_2"/>
</dbReference>
<dbReference type="Gene3D" id="1.10.10.60">
    <property type="entry name" value="Homeodomain-like"/>
    <property type="match status" value="1"/>
</dbReference>
<dbReference type="EMBL" id="JBHSIT010000010">
    <property type="protein sequence ID" value="MFC4911855.1"/>
    <property type="molecule type" value="Genomic_DNA"/>
</dbReference>
<evidence type="ECO:0000259" key="5">
    <source>
        <dbReference type="PROSITE" id="PS01124"/>
    </source>
</evidence>
<dbReference type="RefSeq" id="WP_378261179.1">
    <property type="nucleotide sequence ID" value="NZ_JBHSIT010000010.1"/>
</dbReference>
<dbReference type="PANTHER" id="PTHR46796">
    <property type="entry name" value="HTH-TYPE TRANSCRIPTIONAL ACTIVATOR RHAS-RELATED"/>
    <property type="match status" value="1"/>
</dbReference>
<dbReference type="Pfam" id="PF14525">
    <property type="entry name" value="AraC_binding_2"/>
    <property type="match status" value="1"/>
</dbReference>
<dbReference type="PROSITE" id="PS01124">
    <property type="entry name" value="HTH_ARAC_FAMILY_2"/>
    <property type="match status" value="1"/>
</dbReference>
<reference evidence="7" key="1">
    <citation type="journal article" date="2019" name="Int. J. Syst. Evol. Microbiol.">
        <title>The Global Catalogue of Microorganisms (GCM) 10K type strain sequencing project: providing services to taxonomists for standard genome sequencing and annotation.</title>
        <authorList>
            <consortium name="The Broad Institute Genomics Platform"/>
            <consortium name="The Broad Institute Genome Sequencing Center for Infectious Disease"/>
            <person name="Wu L."/>
            <person name="Ma J."/>
        </authorList>
    </citation>
    <scope>NUCLEOTIDE SEQUENCE [LARGE SCALE GENOMIC DNA]</scope>
    <source>
        <strain evidence="7">KLKA75</strain>
    </source>
</reference>
<dbReference type="SMART" id="SM00342">
    <property type="entry name" value="HTH_ARAC"/>
    <property type="match status" value="1"/>
</dbReference>
<name>A0ABV9U5R6_9ACTN</name>
<evidence type="ECO:0000256" key="1">
    <source>
        <dbReference type="ARBA" id="ARBA00023015"/>
    </source>
</evidence>
<feature type="compositionally biased region" description="Pro residues" evidence="4">
    <location>
        <begin position="1"/>
        <end position="19"/>
    </location>
</feature>
<keyword evidence="2" id="KW-0238">DNA-binding</keyword>
<evidence type="ECO:0000256" key="2">
    <source>
        <dbReference type="ARBA" id="ARBA00023125"/>
    </source>
</evidence>
<dbReference type="PANTHER" id="PTHR46796:SF12">
    <property type="entry name" value="HTH-TYPE DNA-BINDING TRANSCRIPTIONAL ACTIVATOR EUTR"/>
    <property type="match status" value="1"/>
</dbReference>
<dbReference type="InterPro" id="IPR018060">
    <property type="entry name" value="HTH_AraC"/>
</dbReference>
<dbReference type="InterPro" id="IPR009057">
    <property type="entry name" value="Homeodomain-like_sf"/>
</dbReference>
<evidence type="ECO:0000313" key="6">
    <source>
        <dbReference type="EMBL" id="MFC4911855.1"/>
    </source>
</evidence>
<dbReference type="Pfam" id="PF12833">
    <property type="entry name" value="HTH_18"/>
    <property type="match status" value="1"/>
</dbReference>
<feature type="domain" description="HTH araC/xylS-type" evidence="5">
    <location>
        <begin position="240"/>
        <end position="341"/>
    </location>
</feature>
<proteinExistence type="predicted"/>
<dbReference type="SUPFAM" id="SSF46689">
    <property type="entry name" value="Homeodomain-like"/>
    <property type="match status" value="1"/>
</dbReference>